<feature type="domain" description="Enolase C-terminal" evidence="11">
    <location>
        <begin position="1520"/>
        <end position="1716"/>
    </location>
</feature>
<keyword evidence="2" id="KW-0479">Metal-binding</keyword>
<feature type="domain" description="Chorismate-utilising enzyme C-terminal" evidence="8">
    <location>
        <begin position="5"/>
        <end position="238"/>
    </location>
</feature>
<dbReference type="HAMAP" id="MF_01659">
    <property type="entry name" value="MenD"/>
    <property type="match status" value="1"/>
</dbReference>
<dbReference type="Pfam" id="PF13378">
    <property type="entry name" value="MR_MLE_C"/>
    <property type="match status" value="1"/>
</dbReference>
<proteinExistence type="inferred from homology"/>
<dbReference type="InterPro" id="IPR041338">
    <property type="entry name" value="OSBS_N"/>
</dbReference>
<dbReference type="Gene3D" id="3.20.20.120">
    <property type="entry name" value="Enolase-like C-terminal domain"/>
    <property type="match status" value="1"/>
</dbReference>
<dbReference type="GO" id="GO:0046872">
    <property type="term" value="F:metal ion binding"/>
    <property type="evidence" value="ECO:0007669"/>
    <property type="project" value="UniProtKB-KW"/>
</dbReference>
<dbReference type="InterPro" id="IPR029017">
    <property type="entry name" value="Enolase-like_N"/>
</dbReference>
<dbReference type="NCBIfam" id="TIGR00173">
    <property type="entry name" value="menD"/>
    <property type="match status" value="1"/>
</dbReference>
<evidence type="ECO:0000256" key="1">
    <source>
        <dbReference type="ARBA" id="ARBA00022679"/>
    </source>
</evidence>
<dbReference type="SFLD" id="SFLDF00009">
    <property type="entry name" value="o-succinylbenzoate_synthase"/>
    <property type="match status" value="1"/>
</dbReference>
<dbReference type="PANTHER" id="PTHR42916:SF1">
    <property type="entry name" value="PROTEIN PHYLLO, CHLOROPLASTIC"/>
    <property type="match status" value="1"/>
</dbReference>
<protein>
    <recommendedName>
        <fullName evidence="15">Isochorismate synthase</fullName>
    </recommendedName>
</protein>
<dbReference type="Pfam" id="PF00425">
    <property type="entry name" value="Chorismate_bind"/>
    <property type="match status" value="1"/>
</dbReference>
<dbReference type="SUPFAM" id="SSF53474">
    <property type="entry name" value="alpha/beta-Hydrolases"/>
    <property type="match status" value="1"/>
</dbReference>
<dbReference type="SUPFAM" id="SSF54826">
    <property type="entry name" value="Enolase N-terminal domain-like"/>
    <property type="match status" value="1"/>
</dbReference>
<evidence type="ECO:0000259" key="11">
    <source>
        <dbReference type="Pfam" id="PF13378"/>
    </source>
</evidence>
<dbReference type="Proteomes" id="UP001516023">
    <property type="component" value="Unassembled WGS sequence"/>
</dbReference>
<evidence type="ECO:0000259" key="12">
    <source>
        <dbReference type="Pfam" id="PF21508"/>
    </source>
</evidence>
<dbReference type="CDD" id="cd07037">
    <property type="entry name" value="TPP_PYR_MenD"/>
    <property type="match status" value="1"/>
</dbReference>
<dbReference type="Gene3D" id="3.60.120.10">
    <property type="entry name" value="Anthranilate synthase"/>
    <property type="match status" value="1"/>
</dbReference>
<keyword evidence="1" id="KW-0808">Transferase</keyword>
<evidence type="ECO:0000256" key="5">
    <source>
        <dbReference type="ARBA" id="ARBA00023211"/>
    </source>
</evidence>
<evidence type="ECO:0000256" key="3">
    <source>
        <dbReference type="ARBA" id="ARBA00022842"/>
    </source>
</evidence>
<feature type="domain" description="OSBS enolase-like N-terminal" evidence="12">
    <location>
        <begin position="1369"/>
        <end position="1417"/>
    </location>
</feature>
<sequence>MCRIQVTSEALAGTRIRGLTPSADAELLRELLSSKKDMLENEITGKFIGDALKELEDNGWLERKDENNLLTTYEFNGNSFDKRQISESTHQRRFFVRRLRHLQHICQTFEGRLSENANVIDVSRSLLSALHPTPAVCGDSAGMAMEFIRQFETLASYDRGYYAGPFGYVGHDSADIVVAIRSALVTNYQNRLHSQPNLATDDKHTSDELPESKVSVFAGAGIVEGSTVQGEWTETSHKLGVISSLFPSSPVTLQSYSSPNVAWSSAFIEELVRCGITTFYICPGSRNTPLTTAIFKATRTNIGIVRAISVHDERGAGFRALGYARHNGRPAAVVTSSGTAVANLYPSVVEASSDGVPLLLLTADRPYESRDTGSNQSIDQVKMFSSSYIRWFRDIPSPSDDVPVSLALSDANHAVSLSKQLMGPVHLNIQFRENLAPDDGPIRNDERIGSITKFHNARFTDIPGFGRWSQSGSRWLDSYHSRNIVDFSVMEVAELILKSRRGIIVTGNLRSLDVDGSGADNLSSSISYFAKTIGFPVFAGVQSGPLRRESPVIQYSEHLLKHPFVSKGIQPDLILQIGTPLVSTEVSGMISKSMKLNTSTKHVLVQQLYPYERADPDQTVTHRVSTNIGHFLKSIIRHLKSLESTSTSFGSELAPLLHLGREMTRNMPTIIQQVAPKSATQSRDPQTNPANGESEQSDDVHSSLTEPQIMLALTEVLAETSLRNSPMALFLSNSMPVRDGEFFLYPLASSSGASFATLADDRKFPISVSVNRGASGIDGIISTAIGCGDSLNPTTLICGDVSTLHDLNALYGLTSESHPHSSNLNRIPLTTVIVNNGGGAIFSFLPIAKHGHDVGFDEYWGTPTNKFSFSQGASAFGLPYRHASSLESFKDAYRASILSGAPAIIEAKVTSRSANVDVHQQITRRAVDVIDKFISNADDSKSNLARLPIKQYHRETLQSSMTNSKGRAKNLLLLHGWMGDKTDWDSVASTLSADLSDEWNIVAIDLPGHGDSPEVLSSHQQIIRASLRLDSANPHENGPPFTLDDMARTICRSLIEDHHIKSVDAIVGYSLGGRLALAMKRLCARLDTQDGASFIQNGVSDTSISNFITDQTRLVLLGADPGKLSSAKGPISGNDRKRVAKDLSLSKSLMLSSFRSYLTGETHDTQYLTHFLTKWYSSNHLWGGLRYREPEKYAAMMNRRLESLKRRRHDLAAVLEGCSPPLTPQNDWKAVVPSKTAFVAGALDSKYSEIGRRWQEIRGISKYIEIPNAGHALLVEDPSMIAAIISGFIDNENENFVDDQFMPADSPVTTAMATMTLSDKVQRNDRSAYRLHKIGSMEYEAFGITIISGDGTDRGVLGIGWGDNARSRNELKRREGFIISITSNDGMAVGIGEVSPLTGLHRESLVDAELQLQMIKTFLSTDRLEESFCAEDMLSLDGSLTNFVDQIMVAAGIKLGVAAPSVRSGLEMAMLSVASQLAGTPLPEALARNYLNGMQTSSVSPIGLLPINGLITRGSASRQRGKTKFPSIKVKIGDKYASEDVENLANIQKTSGAGLRLRADANRAWTLQTALAFADEMQNLDMDISALEFIEEPLEKQYINGQWSLEIQVSSLEDFTRVSRIRYALDESLVDLAEKHQYDFERIALDLRQTFERTNSAASGCAAFVLKPAMLGLELSMRIAKLAHQDFQIPVVFSSSFDSGIGLSYTSILAAVADNSQFAAGLTKYSHGLGTFTMLAGDTLSPPFKSYVSEDGMLDVASLSRALYGLSLDEMSDRLPTYEASSTVNPTIASSKSESYLATTSSATGRDITVSVSMPLPFSDGIASSRFTDLPQMSRWSPWLNSVTYLDAAGLTEWNLNIKGVKFSWKAQSEVLQNPKGIKWKSISGLRNSGVVEFEPVSNDSCLMKLKMSIIMPYVLVSLFQGMPSVVHDFLQNKLLKWSLEMFRDVVKADLALERGDNELGDALFGAVEGRANALEEALK</sequence>
<evidence type="ECO:0000256" key="4">
    <source>
        <dbReference type="ARBA" id="ARBA00023052"/>
    </source>
</evidence>
<dbReference type="EMBL" id="JABMIG020000078">
    <property type="protein sequence ID" value="KAL3794676.1"/>
    <property type="molecule type" value="Genomic_DNA"/>
</dbReference>
<keyword evidence="5" id="KW-0464">Manganese</keyword>
<dbReference type="SUPFAM" id="SSF51604">
    <property type="entry name" value="Enolase C-terminal domain-like"/>
    <property type="match status" value="1"/>
</dbReference>
<keyword evidence="3" id="KW-0460">Magnesium</keyword>
<dbReference type="SUPFAM" id="SSF55961">
    <property type="entry name" value="Bet v1-like"/>
    <property type="match status" value="1"/>
</dbReference>
<dbReference type="InterPro" id="IPR000073">
    <property type="entry name" value="AB_hydrolase_1"/>
</dbReference>
<comment type="caution">
    <text evidence="13">The sequence shown here is derived from an EMBL/GenBank/DDBJ whole genome shotgun (WGS) entry which is preliminary data.</text>
</comment>
<dbReference type="SUPFAM" id="SSF56322">
    <property type="entry name" value="ADC synthase"/>
    <property type="match status" value="1"/>
</dbReference>
<keyword evidence="6" id="KW-0456">Lyase</keyword>
<dbReference type="PANTHER" id="PTHR42916">
    <property type="entry name" value="2-SUCCINYL-5-ENOLPYRUVYL-6-HYDROXY-3-CYCLOHEXENE-1-CARBOXYLATE SYNTHASE"/>
    <property type="match status" value="1"/>
</dbReference>
<feature type="domain" description="AB hydrolase-1" evidence="10">
    <location>
        <begin position="971"/>
        <end position="1282"/>
    </location>
</feature>
<dbReference type="Pfam" id="PF02776">
    <property type="entry name" value="TPP_enzyme_N"/>
    <property type="match status" value="1"/>
</dbReference>
<evidence type="ECO:0000256" key="7">
    <source>
        <dbReference type="SAM" id="MobiDB-lite"/>
    </source>
</evidence>
<dbReference type="GO" id="GO:0016829">
    <property type="term" value="F:lyase activity"/>
    <property type="evidence" value="ECO:0007669"/>
    <property type="project" value="UniProtKB-KW"/>
</dbReference>
<name>A0ABD3Q567_9STRA</name>
<dbReference type="GO" id="GO:0016740">
    <property type="term" value="F:transferase activity"/>
    <property type="evidence" value="ECO:0007669"/>
    <property type="project" value="UniProtKB-KW"/>
</dbReference>
<dbReference type="InterPro" id="IPR015890">
    <property type="entry name" value="Chorismate_C"/>
</dbReference>
<evidence type="ECO:0000259" key="9">
    <source>
        <dbReference type="Pfam" id="PF02776"/>
    </source>
</evidence>
<accession>A0ABD3Q567</accession>
<dbReference type="SUPFAM" id="SSF52518">
    <property type="entry name" value="Thiamin diphosphate-binding fold (THDP-binding)"/>
    <property type="match status" value="2"/>
</dbReference>
<evidence type="ECO:0000259" key="8">
    <source>
        <dbReference type="Pfam" id="PF00425"/>
    </source>
</evidence>
<dbReference type="Pfam" id="PF12697">
    <property type="entry name" value="Abhydrolase_6"/>
    <property type="match status" value="1"/>
</dbReference>
<evidence type="ECO:0000256" key="6">
    <source>
        <dbReference type="ARBA" id="ARBA00023239"/>
    </source>
</evidence>
<evidence type="ECO:0000256" key="2">
    <source>
        <dbReference type="ARBA" id="ARBA00022723"/>
    </source>
</evidence>
<dbReference type="Gene3D" id="3.30.390.10">
    <property type="entry name" value="Enolase-like, N-terminal domain"/>
    <property type="match status" value="1"/>
</dbReference>
<feature type="compositionally biased region" description="Polar residues" evidence="7">
    <location>
        <begin position="678"/>
        <end position="694"/>
    </location>
</feature>
<evidence type="ECO:0008006" key="15">
    <source>
        <dbReference type="Google" id="ProtNLM"/>
    </source>
</evidence>
<feature type="domain" description="Thiamine pyrophosphate enzyme N-terminal TPP-binding" evidence="9">
    <location>
        <begin position="265"/>
        <end position="383"/>
    </location>
</feature>
<evidence type="ECO:0000313" key="13">
    <source>
        <dbReference type="EMBL" id="KAL3794676.1"/>
    </source>
</evidence>
<feature type="region of interest" description="Disordered" evidence="7">
    <location>
        <begin position="675"/>
        <end position="703"/>
    </location>
</feature>
<dbReference type="InterPro" id="IPR029061">
    <property type="entry name" value="THDP-binding"/>
</dbReference>
<dbReference type="CDD" id="cd02009">
    <property type="entry name" value="TPP_SHCHC_synthase"/>
    <property type="match status" value="1"/>
</dbReference>
<dbReference type="Gene3D" id="3.30.530.20">
    <property type="match status" value="1"/>
</dbReference>
<evidence type="ECO:0000259" key="10">
    <source>
        <dbReference type="Pfam" id="PF12697"/>
    </source>
</evidence>
<evidence type="ECO:0000313" key="14">
    <source>
        <dbReference type="Proteomes" id="UP001516023"/>
    </source>
</evidence>
<dbReference type="InterPro" id="IPR005801">
    <property type="entry name" value="ADC_synthase"/>
</dbReference>
<dbReference type="Gene3D" id="3.40.50.970">
    <property type="match status" value="2"/>
</dbReference>
<keyword evidence="4" id="KW-0786">Thiamine pyrophosphate</keyword>
<dbReference type="InterPro" id="IPR004433">
    <property type="entry name" value="MenaQ_synth_MenD"/>
</dbReference>
<dbReference type="Gene3D" id="3.40.50.1220">
    <property type="entry name" value="TPP-binding domain"/>
    <property type="match status" value="1"/>
</dbReference>
<dbReference type="InterPro" id="IPR029065">
    <property type="entry name" value="Enolase_C-like"/>
</dbReference>
<dbReference type="InterPro" id="IPR023393">
    <property type="entry name" value="START-like_dom_sf"/>
</dbReference>
<dbReference type="Pfam" id="PF21508">
    <property type="entry name" value="MenC_N"/>
    <property type="match status" value="1"/>
</dbReference>
<keyword evidence="14" id="KW-1185">Reference proteome</keyword>
<dbReference type="Gene3D" id="3.40.50.1820">
    <property type="entry name" value="alpha/beta hydrolase"/>
    <property type="match status" value="1"/>
</dbReference>
<gene>
    <name evidence="13" type="ORF">HJC23_010104</name>
</gene>
<organism evidence="13 14">
    <name type="scientific">Cyclotella cryptica</name>
    <dbReference type="NCBI Taxonomy" id="29204"/>
    <lineage>
        <taxon>Eukaryota</taxon>
        <taxon>Sar</taxon>
        <taxon>Stramenopiles</taxon>
        <taxon>Ochrophyta</taxon>
        <taxon>Bacillariophyta</taxon>
        <taxon>Coscinodiscophyceae</taxon>
        <taxon>Thalassiosirophycidae</taxon>
        <taxon>Stephanodiscales</taxon>
        <taxon>Stephanodiscaceae</taxon>
        <taxon>Cyclotella</taxon>
    </lineage>
</organism>
<dbReference type="InterPro" id="IPR029058">
    <property type="entry name" value="AB_hydrolase_fold"/>
</dbReference>
<reference evidence="13 14" key="1">
    <citation type="journal article" date="2020" name="G3 (Bethesda)">
        <title>Improved Reference Genome for Cyclotella cryptica CCMP332, a Model for Cell Wall Morphogenesis, Salinity Adaptation, and Lipid Production in Diatoms (Bacillariophyta).</title>
        <authorList>
            <person name="Roberts W.R."/>
            <person name="Downey K.M."/>
            <person name="Ruck E.C."/>
            <person name="Traller J.C."/>
            <person name="Alverson A.J."/>
        </authorList>
    </citation>
    <scope>NUCLEOTIDE SEQUENCE [LARGE SCALE GENOMIC DNA]</scope>
    <source>
        <strain evidence="13 14">CCMP332</strain>
    </source>
</reference>
<dbReference type="SFLD" id="SFLDG00180">
    <property type="entry name" value="muconate_cycloisomerase"/>
    <property type="match status" value="1"/>
</dbReference>
<dbReference type="InterPro" id="IPR036849">
    <property type="entry name" value="Enolase-like_C_sf"/>
</dbReference>
<dbReference type="InterPro" id="IPR012001">
    <property type="entry name" value="Thiamin_PyroP_enz_TPP-bd_dom"/>
</dbReference>
<dbReference type="SFLD" id="SFLDS00001">
    <property type="entry name" value="Enolase"/>
    <property type="match status" value="1"/>
</dbReference>